<dbReference type="RefSeq" id="WP_216963246.1">
    <property type="nucleotide sequence ID" value="NZ_JAHOPB010000001.1"/>
</dbReference>
<name>A0ABS6IR18_9HYPH</name>
<keyword evidence="2" id="KW-1185">Reference proteome</keyword>
<reference evidence="1 2" key="1">
    <citation type="submission" date="2021-06" db="EMBL/GenBank/DDBJ databases">
        <authorList>
            <person name="Lee D.H."/>
        </authorList>
    </citation>
    <scope>NUCLEOTIDE SEQUENCE [LARGE SCALE GENOMIC DNA]</scope>
    <source>
        <strain evidence="1 2">MMS21-HV4-11</strain>
    </source>
</reference>
<evidence type="ECO:0000313" key="2">
    <source>
        <dbReference type="Proteomes" id="UP000727907"/>
    </source>
</evidence>
<accession>A0ABS6IR18</accession>
<organism evidence="1 2">
    <name type="scientific">Reyranella humidisoli</name>
    <dbReference type="NCBI Taxonomy" id="2849149"/>
    <lineage>
        <taxon>Bacteria</taxon>
        <taxon>Pseudomonadati</taxon>
        <taxon>Pseudomonadota</taxon>
        <taxon>Alphaproteobacteria</taxon>
        <taxon>Hyphomicrobiales</taxon>
        <taxon>Reyranellaceae</taxon>
        <taxon>Reyranella</taxon>
    </lineage>
</organism>
<evidence type="ECO:0000313" key="1">
    <source>
        <dbReference type="EMBL" id="MBU8875658.1"/>
    </source>
</evidence>
<sequence length="53" mass="5912">MTRSAAHRFVDQIFRLEAIETLAVVRPARPRFGIDLPCARQAGPTSRLLPHTA</sequence>
<proteinExistence type="predicted"/>
<protein>
    <submittedName>
        <fullName evidence="1">Uncharacterized protein</fullName>
    </submittedName>
</protein>
<gene>
    <name evidence="1" type="ORF">KQ910_17930</name>
</gene>
<dbReference type="EMBL" id="JAHOPB010000001">
    <property type="protein sequence ID" value="MBU8875658.1"/>
    <property type="molecule type" value="Genomic_DNA"/>
</dbReference>
<dbReference type="Proteomes" id="UP000727907">
    <property type="component" value="Unassembled WGS sequence"/>
</dbReference>
<comment type="caution">
    <text evidence="1">The sequence shown here is derived from an EMBL/GenBank/DDBJ whole genome shotgun (WGS) entry which is preliminary data.</text>
</comment>